<dbReference type="InterPro" id="IPR013324">
    <property type="entry name" value="RNA_pol_sigma_r3/r4-like"/>
</dbReference>
<dbReference type="InterPro" id="IPR014284">
    <property type="entry name" value="RNA_pol_sigma-70_dom"/>
</dbReference>
<dbReference type="InterPro" id="IPR013249">
    <property type="entry name" value="RNA_pol_sigma70_r4_t2"/>
</dbReference>
<dbReference type="Pfam" id="PF08281">
    <property type="entry name" value="Sigma70_r4_2"/>
    <property type="match status" value="1"/>
</dbReference>
<keyword evidence="3" id="KW-0731">Sigma factor</keyword>
<dbReference type="SUPFAM" id="SSF88946">
    <property type="entry name" value="Sigma2 domain of RNA polymerase sigma factors"/>
    <property type="match status" value="1"/>
</dbReference>
<dbReference type="InterPro" id="IPR036388">
    <property type="entry name" value="WH-like_DNA-bd_sf"/>
</dbReference>
<evidence type="ECO:0000256" key="3">
    <source>
        <dbReference type="ARBA" id="ARBA00023082"/>
    </source>
</evidence>
<evidence type="ECO:0000256" key="2">
    <source>
        <dbReference type="ARBA" id="ARBA00023015"/>
    </source>
</evidence>
<keyword evidence="2" id="KW-0805">Transcription regulation</keyword>
<sequence>MSLQDNTPPAPDPGWEAFRKGDRDAFAQLYDEHAPPLIVYGIRVSGDEGLVRDVIQDLFVEIWRSRANLQSPGSVRGYLLKALRYKLMRKAAVRLLYADSLPEQADTANPESIILEHENEIIRRQLIRRAIDRLPKRQQEMINLRFYQGLSTEEAASVMAVNYQSAANLLHRAVSQLREMLGPGALALIILYREG</sequence>
<evidence type="ECO:0000313" key="8">
    <source>
        <dbReference type="Proteomes" id="UP001449657"/>
    </source>
</evidence>
<comment type="similarity">
    <text evidence="1">Belongs to the sigma-70 factor family. ECF subfamily.</text>
</comment>
<dbReference type="Pfam" id="PF04542">
    <property type="entry name" value="Sigma70_r2"/>
    <property type="match status" value="1"/>
</dbReference>
<name>A0ABZ2YY62_9BACT</name>
<evidence type="ECO:0000256" key="4">
    <source>
        <dbReference type="ARBA" id="ARBA00023163"/>
    </source>
</evidence>
<dbReference type="Proteomes" id="UP001449657">
    <property type="component" value="Chromosome"/>
</dbReference>
<dbReference type="InterPro" id="IPR013325">
    <property type="entry name" value="RNA_pol_sigma_r2"/>
</dbReference>
<keyword evidence="8" id="KW-1185">Reference proteome</keyword>
<dbReference type="Gene3D" id="1.10.10.10">
    <property type="entry name" value="Winged helix-like DNA-binding domain superfamily/Winged helix DNA-binding domain"/>
    <property type="match status" value="1"/>
</dbReference>
<dbReference type="NCBIfam" id="TIGR02937">
    <property type="entry name" value="sigma70-ECF"/>
    <property type="match status" value="1"/>
</dbReference>
<dbReference type="RefSeq" id="WP_341838992.1">
    <property type="nucleotide sequence ID" value="NZ_CP149792.1"/>
</dbReference>
<evidence type="ECO:0000259" key="6">
    <source>
        <dbReference type="Pfam" id="PF08281"/>
    </source>
</evidence>
<dbReference type="EMBL" id="CP150096">
    <property type="protein sequence ID" value="WZN44202.1"/>
    <property type="molecule type" value="Genomic_DNA"/>
</dbReference>
<feature type="domain" description="RNA polymerase sigma-70 region 2" evidence="5">
    <location>
        <begin position="29"/>
        <end position="86"/>
    </location>
</feature>
<dbReference type="SUPFAM" id="SSF88659">
    <property type="entry name" value="Sigma3 and sigma4 domains of RNA polymerase sigma factors"/>
    <property type="match status" value="1"/>
</dbReference>
<keyword evidence="4" id="KW-0804">Transcription</keyword>
<accession>A0ABZ2YY62</accession>
<dbReference type="CDD" id="cd06171">
    <property type="entry name" value="Sigma70_r4"/>
    <property type="match status" value="1"/>
</dbReference>
<dbReference type="Gene3D" id="1.10.1740.10">
    <property type="match status" value="1"/>
</dbReference>
<dbReference type="PANTHER" id="PTHR43133">
    <property type="entry name" value="RNA POLYMERASE ECF-TYPE SIGMA FACTO"/>
    <property type="match status" value="1"/>
</dbReference>
<evidence type="ECO:0000313" key="7">
    <source>
        <dbReference type="EMBL" id="WZN44202.1"/>
    </source>
</evidence>
<gene>
    <name evidence="7" type="ORF">WJU22_14985</name>
</gene>
<dbReference type="PANTHER" id="PTHR43133:SF46">
    <property type="entry name" value="RNA POLYMERASE SIGMA-70 FACTOR ECF SUBFAMILY"/>
    <property type="match status" value="1"/>
</dbReference>
<dbReference type="InterPro" id="IPR007627">
    <property type="entry name" value="RNA_pol_sigma70_r2"/>
</dbReference>
<protein>
    <submittedName>
        <fullName evidence="7">Sigma-70 family RNA polymerase sigma factor</fullName>
    </submittedName>
</protein>
<reference evidence="7 8" key="1">
    <citation type="submission" date="2024-03" db="EMBL/GenBank/DDBJ databases">
        <title>Chitinophaga caseinilytica sp. nov., a casein hydrolysing bacterium isolated from forest soil.</title>
        <authorList>
            <person name="Lee D.S."/>
            <person name="Han D.M."/>
            <person name="Baek J.H."/>
            <person name="Choi D.G."/>
            <person name="Jeon J.H."/>
            <person name="Jeon C.O."/>
        </authorList>
    </citation>
    <scope>NUCLEOTIDE SEQUENCE [LARGE SCALE GENOMIC DNA]</scope>
    <source>
        <strain evidence="7 8">KACC 19118</strain>
    </source>
</reference>
<feature type="domain" description="RNA polymerase sigma factor 70 region 4 type 2" evidence="6">
    <location>
        <begin position="125"/>
        <end position="177"/>
    </location>
</feature>
<proteinExistence type="inferred from homology"/>
<evidence type="ECO:0000256" key="1">
    <source>
        <dbReference type="ARBA" id="ARBA00010641"/>
    </source>
</evidence>
<dbReference type="InterPro" id="IPR039425">
    <property type="entry name" value="RNA_pol_sigma-70-like"/>
</dbReference>
<evidence type="ECO:0000259" key="5">
    <source>
        <dbReference type="Pfam" id="PF04542"/>
    </source>
</evidence>
<organism evidence="7 8">
    <name type="scientific">Chitinophaga caseinilytica</name>
    <dbReference type="NCBI Taxonomy" id="2267521"/>
    <lineage>
        <taxon>Bacteria</taxon>
        <taxon>Pseudomonadati</taxon>
        <taxon>Bacteroidota</taxon>
        <taxon>Chitinophagia</taxon>
        <taxon>Chitinophagales</taxon>
        <taxon>Chitinophagaceae</taxon>
        <taxon>Chitinophaga</taxon>
    </lineage>
</organism>